<evidence type="ECO:0000313" key="4">
    <source>
        <dbReference type="Proteomes" id="UP000593566"/>
    </source>
</evidence>
<accession>A0A8H6FE47</accession>
<feature type="domain" description="N-acetyltransferase" evidence="2">
    <location>
        <begin position="403"/>
        <end position="459"/>
    </location>
</feature>
<keyword evidence="4" id="KW-1185">Reference proteome</keyword>
<evidence type="ECO:0000259" key="2">
    <source>
        <dbReference type="Pfam" id="PF00583"/>
    </source>
</evidence>
<dbReference type="SUPFAM" id="SSF55729">
    <property type="entry name" value="Acyl-CoA N-acyltransferases (Nat)"/>
    <property type="match status" value="1"/>
</dbReference>
<evidence type="ECO:0000313" key="3">
    <source>
        <dbReference type="EMBL" id="KAF6224508.1"/>
    </source>
</evidence>
<dbReference type="GO" id="GO:0016747">
    <property type="term" value="F:acyltransferase activity, transferring groups other than amino-acyl groups"/>
    <property type="evidence" value="ECO:0007669"/>
    <property type="project" value="InterPro"/>
</dbReference>
<gene>
    <name evidence="3" type="ORF">HO133_011085</name>
</gene>
<dbReference type="Gene3D" id="3.40.630.30">
    <property type="match status" value="1"/>
</dbReference>
<feature type="region of interest" description="Disordered" evidence="1">
    <location>
        <begin position="384"/>
        <end position="408"/>
    </location>
</feature>
<dbReference type="AlphaFoldDB" id="A0A8H6FE47"/>
<comment type="caution">
    <text evidence="3">The sequence shown here is derived from an EMBL/GenBank/DDBJ whole genome shotgun (WGS) entry which is preliminary data.</text>
</comment>
<name>A0A8H6FE47_9LECA</name>
<protein>
    <recommendedName>
        <fullName evidence="2">N-acetyltransferase domain-containing protein</fullName>
    </recommendedName>
</protein>
<sequence>MVETVAQIEEDQLKWSSAPNYAAVLDLNRQYLRGEMMTTPYNHRSVHHETKPDEKLLPLHDYGFLAFDWQPGKHVGPDCEIGQMTMDGELKCEGDGTFSEIQTRDCIHFMMPLGLFKHDALQVFWLSLIRHPAIVTRIVTKRHGRLYPGSTESPHVVVSGNLDSDPYPIARRRAAPTVDRLKDAVYLTYGYAPPVPFVTEASKWKCDALSKTLPLEFWVAAKRWAGTLRVAVLVEDLAVAAGLKTVYTEGSAGNLSSAVMTPPNLRTVLFFPPHLSPNPTTLPLLTALQSLLNVSYTATYCPRPDIFGTSHLRIADPTTFADIIGADGFTIVVFAAKSDLRRDPTESSDGDRAHARRDGELVQMVATGSVMAVDDEDVRKRAQWASRAGRAAPGQERQGRDDSDSNSISAALGELNDKLQALCRERQNPVPIHELRAFAVSPTHRGLGLGARVLKTVEWLLGRDAAGVLDFARGVHAPGFSGAHLSSSLRTEMGGQVHGVDLDEVMKVLNQTRIADFAGSEAEQLQKDTANGKESQLGHRKLVLVAIRELGNEGYYQRRGYKSLRTRILPLGTWGSNAECTTVYMEKSI</sequence>
<dbReference type="InterPro" id="IPR016181">
    <property type="entry name" value="Acyl_CoA_acyltransferase"/>
</dbReference>
<dbReference type="InterPro" id="IPR000182">
    <property type="entry name" value="GNAT_dom"/>
</dbReference>
<dbReference type="Proteomes" id="UP000593566">
    <property type="component" value="Unassembled WGS sequence"/>
</dbReference>
<dbReference type="Pfam" id="PF00583">
    <property type="entry name" value="Acetyltransf_1"/>
    <property type="match status" value="1"/>
</dbReference>
<evidence type="ECO:0000256" key="1">
    <source>
        <dbReference type="SAM" id="MobiDB-lite"/>
    </source>
</evidence>
<dbReference type="EMBL" id="JACCJB010000009">
    <property type="protein sequence ID" value="KAF6224508.1"/>
    <property type="molecule type" value="Genomic_DNA"/>
</dbReference>
<proteinExistence type="predicted"/>
<dbReference type="GeneID" id="59339475"/>
<reference evidence="3 4" key="1">
    <citation type="journal article" date="2020" name="Genomics">
        <title>Complete, high-quality genomes from long-read metagenomic sequencing of two wolf lichen thalli reveals enigmatic genome architecture.</title>
        <authorList>
            <person name="McKenzie S.K."/>
            <person name="Walston R.F."/>
            <person name="Allen J.L."/>
        </authorList>
    </citation>
    <scope>NUCLEOTIDE SEQUENCE [LARGE SCALE GENOMIC DNA]</scope>
    <source>
        <strain evidence="3">WasteWater1</strain>
    </source>
</reference>
<feature type="region of interest" description="Disordered" evidence="1">
    <location>
        <begin position="340"/>
        <end position="360"/>
    </location>
</feature>
<dbReference type="RefSeq" id="XP_037153568.1">
    <property type="nucleotide sequence ID" value="XM_037301934.1"/>
</dbReference>
<organism evidence="3 4">
    <name type="scientific">Letharia lupina</name>
    <dbReference type="NCBI Taxonomy" id="560253"/>
    <lineage>
        <taxon>Eukaryota</taxon>
        <taxon>Fungi</taxon>
        <taxon>Dikarya</taxon>
        <taxon>Ascomycota</taxon>
        <taxon>Pezizomycotina</taxon>
        <taxon>Lecanoromycetes</taxon>
        <taxon>OSLEUM clade</taxon>
        <taxon>Lecanoromycetidae</taxon>
        <taxon>Lecanorales</taxon>
        <taxon>Lecanorineae</taxon>
        <taxon>Parmeliaceae</taxon>
        <taxon>Letharia</taxon>
    </lineage>
</organism>